<protein>
    <submittedName>
        <fullName evidence="2">Uncharacterized protein</fullName>
    </submittedName>
</protein>
<dbReference type="EMBL" id="GL433840">
    <property type="protein sequence ID" value="EFN56966.1"/>
    <property type="molecule type" value="Genomic_DNA"/>
</dbReference>
<name>E1ZB57_CHLVA</name>
<evidence type="ECO:0000256" key="1">
    <source>
        <dbReference type="SAM" id="MobiDB-lite"/>
    </source>
</evidence>
<organism evidence="3">
    <name type="scientific">Chlorella variabilis</name>
    <name type="common">Green alga</name>
    <dbReference type="NCBI Taxonomy" id="554065"/>
    <lineage>
        <taxon>Eukaryota</taxon>
        <taxon>Viridiplantae</taxon>
        <taxon>Chlorophyta</taxon>
        <taxon>core chlorophytes</taxon>
        <taxon>Trebouxiophyceae</taxon>
        <taxon>Chlorellales</taxon>
        <taxon>Chlorellaceae</taxon>
        <taxon>Chlorella clade</taxon>
        <taxon>Chlorella</taxon>
    </lineage>
</organism>
<dbReference type="InterPro" id="IPR037736">
    <property type="entry name" value="PSA3"/>
</dbReference>
<dbReference type="OrthoDB" id="2013100at2759"/>
<reference evidence="2 3" key="1">
    <citation type="journal article" date="2010" name="Plant Cell">
        <title>The Chlorella variabilis NC64A genome reveals adaptation to photosymbiosis, coevolution with viruses, and cryptic sex.</title>
        <authorList>
            <person name="Blanc G."/>
            <person name="Duncan G."/>
            <person name="Agarkova I."/>
            <person name="Borodovsky M."/>
            <person name="Gurnon J."/>
            <person name="Kuo A."/>
            <person name="Lindquist E."/>
            <person name="Lucas S."/>
            <person name="Pangilinan J."/>
            <person name="Polle J."/>
            <person name="Salamov A."/>
            <person name="Terry A."/>
            <person name="Yamada T."/>
            <person name="Dunigan D.D."/>
            <person name="Grigoriev I.V."/>
            <person name="Claverie J.M."/>
            <person name="Van Etten J.L."/>
        </authorList>
    </citation>
    <scope>NUCLEOTIDE SEQUENCE [LARGE SCALE GENOMIC DNA]</scope>
    <source>
        <strain evidence="2 3">NC64A</strain>
    </source>
</reference>
<feature type="region of interest" description="Disordered" evidence="1">
    <location>
        <begin position="83"/>
        <end position="118"/>
    </location>
</feature>
<dbReference type="STRING" id="554065.E1ZB57"/>
<sequence>MHANLARRMKPKILARAKTSTPLSTPLQSLHSDIAIHAAAAPSEHPTRTPLCSTLAAMLASHLSSSISNSTVAAAAGAHAQRGSSLTSCPAQARQRSQPRQASRRPVQTRAQGEGLADSMKRMAKQVTGALPIIGLISRLTATEGGIGNDAQAYPEYCRQVFDAAPLGFQVAVAELQTKYGKAAQRRYVLLALWMARHGAGVVPGKAIVDAARRLRVSSDLEFEMERFSEALAEQTAKYTYMERPRGSLAQQADVAVDAVVRLVLGLKDGQPVPAEDAALVEECVAGGFWDVPGFKEEVCPPRTACTYLGASEMRMGLKVPDTCSPPRAHTATAAASCASSASGSASNCCCVSLRFSRSAGARELGLRGDPANLGTPES</sequence>
<evidence type="ECO:0000313" key="3">
    <source>
        <dbReference type="Proteomes" id="UP000008141"/>
    </source>
</evidence>
<gene>
    <name evidence="2" type="ORF">CHLNCDRAFT_57377</name>
</gene>
<accession>E1ZB57</accession>
<evidence type="ECO:0000313" key="2">
    <source>
        <dbReference type="EMBL" id="EFN56966.1"/>
    </source>
</evidence>
<dbReference type="RefSeq" id="XP_005849068.1">
    <property type="nucleotide sequence ID" value="XM_005849006.1"/>
</dbReference>
<dbReference type="PANTHER" id="PTHR36770">
    <property type="entry name" value="PHOTOSYSTEM I ASSEMBLY FACTOR PSA3, CHLOROPLASTIC"/>
    <property type="match status" value="1"/>
</dbReference>
<dbReference type="Proteomes" id="UP000008141">
    <property type="component" value="Unassembled WGS sequence"/>
</dbReference>
<dbReference type="AlphaFoldDB" id="E1ZB57"/>
<dbReference type="GeneID" id="17356656"/>
<dbReference type="eggNOG" id="ENOG502QUQN">
    <property type="taxonomic scope" value="Eukaryota"/>
</dbReference>
<dbReference type="KEGG" id="cvr:CHLNCDRAFT_57377"/>
<feature type="compositionally biased region" description="Low complexity" evidence="1">
    <location>
        <begin position="90"/>
        <end position="106"/>
    </location>
</feature>
<keyword evidence="3" id="KW-1185">Reference proteome</keyword>
<dbReference type="InParanoid" id="E1ZB57"/>
<dbReference type="GO" id="GO:0048564">
    <property type="term" value="P:photosystem I assembly"/>
    <property type="evidence" value="ECO:0007669"/>
    <property type="project" value="InterPro"/>
</dbReference>
<proteinExistence type="predicted"/>
<dbReference type="PANTHER" id="PTHR36770:SF1">
    <property type="entry name" value="PHOTOSYSTEM I ASSEMBLY FACTOR PSA3, CHLOROPLASTIC"/>
    <property type="match status" value="1"/>
</dbReference>